<evidence type="ECO:0000313" key="2">
    <source>
        <dbReference type="Proteomes" id="UP000639516"/>
    </source>
</evidence>
<evidence type="ECO:0000313" key="1">
    <source>
        <dbReference type="EMBL" id="MBC9980142.1"/>
    </source>
</evidence>
<protein>
    <submittedName>
        <fullName evidence="1">Uncharacterized protein</fullName>
    </submittedName>
</protein>
<proteinExistence type="predicted"/>
<reference evidence="1 2" key="1">
    <citation type="journal article" date="2020" name="Arch. Microbiol.">
        <title>Bradyrhizobium campsiandrae sp. nov., a nitrogen-fixing bacterial strain isolated from a native leguminous tree from the Amazon adapted to flooded conditions.</title>
        <authorList>
            <person name="Cabral Michel D."/>
            <person name="Martins da Costa E."/>
            <person name="Azarias Guimaraes A."/>
            <person name="Soares de Carvalho T."/>
            <person name="Santos de Castro Caputo P."/>
            <person name="Willems A."/>
            <person name="de Souza Moreira F.M."/>
        </authorList>
    </citation>
    <scope>NUCLEOTIDE SEQUENCE [LARGE SCALE GENOMIC DNA]</scope>
    <source>
        <strain evidence="2">INPA 384B</strain>
    </source>
</reference>
<sequence>MSDYLLTETDTVVRLADHANIPNDPENIDRQAFDAWIAAGNTPGPYIVPAAAVPPAISDRQFFQQLALQGIVSQDDALAAVRTGVIPAALQQLINGLPADEQFGATMIVAGATTFERWHPLTIAIATAYGWSSDQLDTFFRAAAVL</sequence>
<dbReference type="Proteomes" id="UP000639516">
    <property type="component" value="Unassembled WGS sequence"/>
</dbReference>
<gene>
    <name evidence="1" type="ORF">HA482_18225</name>
</gene>
<organism evidence="1 2">
    <name type="scientific">Bradyrhizobium campsiandrae</name>
    <dbReference type="NCBI Taxonomy" id="1729892"/>
    <lineage>
        <taxon>Bacteria</taxon>
        <taxon>Pseudomonadati</taxon>
        <taxon>Pseudomonadota</taxon>
        <taxon>Alphaproteobacteria</taxon>
        <taxon>Hyphomicrobiales</taxon>
        <taxon>Nitrobacteraceae</taxon>
        <taxon>Bradyrhizobium</taxon>
    </lineage>
</organism>
<accession>A0ABR7U9P1</accession>
<comment type="caution">
    <text evidence="1">The sequence shown here is derived from an EMBL/GenBank/DDBJ whole genome shotgun (WGS) entry which is preliminary data.</text>
</comment>
<name>A0ABR7U9P1_9BRAD</name>
<keyword evidence="2" id="KW-1185">Reference proteome</keyword>
<dbReference type="RefSeq" id="WP_188096365.1">
    <property type="nucleotide sequence ID" value="NZ_JAANIH010000003.1"/>
</dbReference>
<dbReference type="EMBL" id="JAATTO010000024">
    <property type="protein sequence ID" value="MBC9980142.1"/>
    <property type="molecule type" value="Genomic_DNA"/>
</dbReference>